<evidence type="ECO:0000256" key="12">
    <source>
        <dbReference type="SAM" id="Coils"/>
    </source>
</evidence>
<comment type="similarity">
    <text evidence="2">Belongs to the THAP1 family.</text>
</comment>
<evidence type="ECO:0000256" key="8">
    <source>
        <dbReference type="ARBA" id="ARBA00023125"/>
    </source>
</evidence>
<evidence type="ECO:0000256" key="3">
    <source>
        <dbReference type="ARBA" id="ARBA00022723"/>
    </source>
</evidence>
<dbReference type="OrthoDB" id="7312725at2759"/>
<dbReference type="PANTHER" id="PTHR46600:SF1">
    <property type="entry name" value="THAP DOMAIN-CONTAINING PROTEIN 1"/>
    <property type="match status" value="1"/>
</dbReference>
<gene>
    <name evidence="15" type="ORF">DAPPUDRAFT_303172</name>
</gene>
<dbReference type="HOGENOM" id="CLU_419942_0_0_1"/>
<evidence type="ECO:0000256" key="4">
    <source>
        <dbReference type="ARBA" id="ARBA00022771"/>
    </source>
</evidence>
<evidence type="ECO:0000256" key="6">
    <source>
        <dbReference type="ARBA" id="ARBA00023015"/>
    </source>
</evidence>
<evidence type="ECO:0000313" key="16">
    <source>
        <dbReference type="Proteomes" id="UP000000305"/>
    </source>
</evidence>
<feature type="coiled-coil region" evidence="12">
    <location>
        <begin position="451"/>
        <end position="492"/>
    </location>
</feature>
<feature type="compositionally biased region" description="Low complexity" evidence="13">
    <location>
        <begin position="102"/>
        <end position="122"/>
    </location>
</feature>
<evidence type="ECO:0000256" key="2">
    <source>
        <dbReference type="ARBA" id="ARBA00006177"/>
    </source>
</evidence>
<protein>
    <recommendedName>
        <fullName evidence="14">THAP-type domain-containing protein</fullName>
    </recommendedName>
</protein>
<dbReference type="GO" id="GO:0043565">
    <property type="term" value="F:sequence-specific DNA binding"/>
    <property type="evidence" value="ECO:0007669"/>
    <property type="project" value="InterPro"/>
</dbReference>
<dbReference type="InterPro" id="IPR026516">
    <property type="entry name" value="THAP1/10"/>
</dbReference>
<organism evidence="15 16">
    <name type="scientific">Daphnia pulex</name>
    <name type="common">Water flea</name>
    <dbReference type="NCBI Taxonomy" id="6669"/>
    <lineage>
        <taxon>Eukaryota</taxon>
        <taxon>Metazoa</taxon>
        <taxon>Ecdysozoa</taxon>
        <taxon>Arthropoda</taxon>
        <taxon>Crustacea</taxon>
        <taxon>Branchiopoda</taxon>
        <taxon>Diplostraca</taxon>
        <taxon>Cladocera</taxon>
        <taxon>Anomopoda</taxon>
        <taxon>Daphniidae</taxon>
        <taxon>Daphnia</taxon>
    </lineage>
</organism>
<dbReference type="PANTHER" id="PTHR46600">
    <property type="entry name" value="THAP DOMAIN-CONTAINING"/>
    <property type="match status" value="1"/>
</dbReference>
<dbReference type="InParanoid" id="E9FTA8"/>
<keyword evidence="5" id="KW-0862">Zinc</keyword>
<keyword evidence="16" id="KW-1185">Reference proteome</keyword>
<feature type="region of interest" description="Disordered" evidence="13">
    <location>
        <begin position="102"/>
        <end position="141"/>
    </location>
</feature>
<dbReference type="Proteomes" id="UP000000305">
    <property type="component" value="Unassembled WGS sequence"/>
</dbReference>
<keyword evidence="7 12" id="KW-0175">Coiled coil</keyword>
<evidence type="ECO:0000256" key="10">
    <source>
        <dbReference type="ARBA" id="ARBA00023242"/>
    </source>
</evidence>
<evidence type="ECO:0000256" key="9">
    <source>
        <dbReference type="ARBA" id="ARBA00023163"/>
    </source>
</evidence>
<evidence type="ECO:0000256" key="7">
    <source>
        <dbReference type="ARBA" id="ARBA00023054"/>
    </source>
</evidence>
<comment type="subcellular location">
    <subcellularLocation>
        <location evidence="1">Nucleus</location>
        <location evidence="1">Nucleoplasm</location>
    </subcellularLocation>
</comment>
<evidence type="ECO:0000313" key="15">
    <source>
        <dbReference type="EMBL" id="EFX89676.1"/>
    </source>
</evidence>
<proteinExistence type="inferred from homology"/>
<feature type="compositionally biased region" description="Polar residues" evidence="13">
    <location>
        <begin position="255"/>
        <end position="271"/>
    </location>
</feature>
<keyword evidence="8" id="KW-0238">DNA-binding</keyword>
<dbReference type="GO" id="GO:0008270">
    <property type="term" value="F:zinc ion binding"/>
    <property type="evidence" value="ECO:0007669"/>
    <property type="project" value="UniProtKB-KW"/>
</dbReference>
<keyword evidence="11" id="KW-0131">Cell cycle</keyword>
<dbReference type="SMART" id="SM00980">
    <property type="entry name" value="THAP"/>
    <property type="match status" value="1"/>
</dbReference>
<feature type="domain" description="THAP-type" evidence="14">
    <location>
        <begin position="32"/>
        <end position="114"/>
    </location>
</feature>
<evidence type="ECO:0000256" key="5">
    <source>
        <dbReference type="ARBA" id="ARBA00022833"/>
    </source>
</evidence>
<evidence type="ECO:0000256" key="1">
    <source>
        <dbReference type="ARBA" id="ARBA00004642"/>
    </source>
</evidence>
<dbReference type="InterPro" id="IPR006612">
    <property type="entry name" value="THAP_Znf"/>
</dbReference>
<accession>E9FTA8</accession>
<keyword evidence="6" id="KW-0805">Transcription regulation</keyword>
<feature type="region of interest" description="Disordered" evidence="13">
    <location>
        <begin position="240"/>
        <end position="278"/>
    </location>
</feature>
<name>E9FTA8_DAPPU</name>
<keyword evidence="3" id="KW-0479">Metal-binding</keyword>
<dbReference type="KEGG" id="dpx:DAPPUDRAFT_303172"/>
<keyword evidence="9" id="KW-0804">Transcription</keyword>
<dbReference type="EMBL" id="GL732524">
    <property type="protein sequence ID" value="EFX89676.1"/>
    <property type="molecule type" value="Genomic_DNA"/>
</dbReference>
<feature type="compositionally biased region" description="Low complexity" evidence="13">
    <location>
        <begin position="242"/>
        <end position="254"/>
    </location>
</feature>
<keyword evidence="4" id="KW-0863">Zinc-finger</keyword>
<dbReference type="GO" id="GO:0005654">
    <property type="term" value="C:nucleoplasm"/>
    <property type="evidence" value="ECO:0007669"/>
    <property type="project" value="UniProtKB-SubCell"/>
</dbReference>
<keyword evidence="10" id="KW-0539">Nucleus</keyword>
<sequence>MQKYYAIYIFPATSGDSLNLIQKMAKAKLSSRNCIVPNCINRYSGNAENRENYTLFGVPSNSFNPWQDLLPNVKLRKTSKLCDRHFDDSDIVKGYNILGHSSTRPTVSSSTSQKSKTTLKNSCSSKTLPISKDPPLLPKPKDGISGLPIQTKTVPESSINCSGQSHIIPLPVDGPITHYIVVQDNIAVPNKPTLTVDVGLNVNGTLSNLVTPTVQNDRMDVSSSASCSFDHSYVLVPPRTPTSLEESAAASSTLCNSESATSQEAQENAGPNESDHNYVIRSSSIPTVNEEESLHLDMAGYHNFINGVATPTAEWTWSFNERNNNLVCSCHIFSHDGVMTIKSVKIITMTKVALYLNGKPITPADMQFEFRSKADLANILEDFNYRRICQGIVDDSLADTEVTGKCAGIKEGNLWRSKMCMGIANPAASALCSKCRVFKNYLKRSTNNQKTKKLKNSKEDYKSRLRSTKQRLTRSNSKIEALSGTIEGLRNERKKLYWNSFDVKIKLLKPKEQLVVKTMMAKATVNPGRNDRFSAMRYDPEFLKECLRIRNKSSSAYKHLRSEGILPLPSQNTLLRITKKTDLGDSNKSTQSDPRNVSAESNFMEQSNVENECPALPHFNESVSPTPEIMLLHSEEIPVSVQEEMIVEILSVQ</sequence>
<dbReference type="Pfam" id="PF05485">
    <property type="entry name" value="THAP"/>
    <property type="match status" value="1"/>
</dbReference>
<dbReference type="SUPFAM" id="SSF57716">
    <property type="entry name" value="Glucocorticoid receptor-like (DNA-binding domain)"/>
    <property type="match status" value="1"/>
</dbReference>
<reference evidence="15 16" key="1">
    <citation type="journal article" date="2011" name="Science">
        <title>The ecoresponsive genome of Daphnia pulex.</title>
        <authorList>
            <person name="Colbourne J.K."/>
            <person name="Pfrender M.E."/>
            <person name="Gilbert D."/>
            <person name="Thomas W.K."/>
            <person name="Tucker A."/>
            <person name="Oakley T.H."/>
            <person name="Tokishita S."/>
            <person name="Aerts A."/>
            <person name="Arnold G.J."/>
            <person name="Basu M.K."/>
            <person name="Bauer D.J."/>
            <person name="Caceres C.E."/>
            <person name="Carmel L."/>
            <person name="Casola C."/>
            <person name="Choi J.H."/>
            <person name="Detter J.C."/>
            <person name="Dong Q."/>
            <person name="Dusheyko S."/>
            <person name="Eads B.D."/>
            <person name="Frohlich T."/>
            <person name="Geiler-Samerotte K.A."/>
            <person name="Gerlach D."/>
            <person name="Hatcher P."/>
            <person name="Jogdeo S."/>
            <person name="Krijgsveld J."/>
            <person name="Kriventseva E.V."/>
            <person name="Kultz D."/>
            <person name="Laforsch C."/>
            <person name="Lindquist E."/>
            <person name="Lopez J."/>
            <person name="Manak J.R."/>
            <person name="Muller J."/>
            <person name="Pangilinan J."/>
            <person name="Patwardhan R.P."/>
            <person name="Pitluck S."/>
            <person name="Pritham E.J."/>
            <person name="Rechtsteiner A."/>
            <person name="Rho M."/>
            <person name="Rogozin I.B."/>
            <person name="Sakarya O."/>
            <person name="Salamov A."/>
            <person name="Schaack S."/>
            <person name="Shapiro H."/>
            <person name="Shiga Y."/>
            <person name="Skalitzky C."/>
            <person name="Smith Z."/>
            <person name="Souvorov A."/>
            <person name="Sung W."/>
            <person name="Tang Z."/>
            <person name="Tsuchiya D."/>
            <person name="Tu H."/>
            <person name="Vos H."/>
            <person name="Wang M."/>
            <person name="Wolf Y.I."/>
            <person name="Yamagata H."/>
            <person name="Yamada T."/>
            <person name="Ye Y."/>
            <person name="Shaw J.R."/>
            <person name="Andrews J."/>
            <person name="Crease T.J."/>
            <person name="Tang H."/>
            <person name="Lucas S.M."/>
            <person name="Robertson H.M."/>
            <person name="Bork P."/>
            <person name="Koonin E.V."/>
            <person name="Zdobnov E.M."/>
            <person name="Grigoriev I.V."/>
            <person name="Lynch M."/>
            <person name="Boore J.L."/>
        </authorList>
    </citation>
    <scope>NUCLEOTIDE SEQUENCE [LARGE SCALE GENOMIC DNA]</scope>
</reference>
<evidence type="ECO:0000256" key="11">
    <source>
        <dbReference type="ARBA" id="ARBA00023306"/>
    </source>
</evidence>
<evidence type="ECO:0000259" key="14">
    <source>
        <dbReference type="SMART" id="SM00980"/>
    </source>
</evidence>
<dbReference type="AlphaFoldDB" id="E9FTA8"/>
<evidence type="ECO:0000256" key="13">
    <source>
        <dbReference type="SAM" id="MobiDB-lite"/>
    </source>
</evidence>